<dbReference type="Proteomes" id="UP001055091">
    <property type="component" value="Unassembled WGS sequence"/>
</dbReference>
<accession>A0A413LT69</accession>
<evidence type="ECO:0000313" key="1">
    <source>
        <dbReference type="EMBL" id="GKH02479.1"/>
    </source>
</evidence>
<gene>
    <name evidence="1" type="ORF">CE91St55_44600</name>
</gene>
<dbReference type="AlphaFoldDB" id="A0A413LT69"/>
<dbReference type="InterPro" id="IPR011664">
    <property type="entry name" value="Abi_system_AbiD/AbiF-like"/>
</dbReference>
<dbReference type="GeneID" id="93148563"/>
<reference evidence="1" key="1">
    <citation type="submission" date="2022-01" db="EMBL/GenBank/DDBJ databases">
        <title>Novel bile acid biosynthetic pathways are enriched in the microbiome of centenarians.</title>
        <authorList>
            <person name="Sato Y."/>
            <person name="Atarashi K."/>
            <person name="Plichta R.D."/>
            <person name="Arai Y."/>
            <person name="Sasajima S."/>
            <person name="Kearney M.S."/>
            <person name="Suda W."/>
            <person name="Takeshita K."/>
            <person name="Sasaki T."/>
            <person name="Okamoto S."/>
            <person name="Skelly N.A."/>
            <person name="Okamura Y."/>
            <person name="Vlamakis H."/>
            <person name="Li Y."/>
            <person name="Tanoue T."/>
            <person name="Takei H."/>
            <person name="Nittono H."/>
            <person name="Narushima S."/>
            <person name="Irie J."/>
            <person name="Itoh H."/>
            <person name="Moriya K."/>
            <person name="Sugiura Y."/>
            <person name="Suematsu M."/>
            <person name="Moritoki N."/>
            <person name="Shibata S."/>
            <person name="Littman R.D."/>
            <person name="Fischbach A.M."/>
            <person name="Uwamino Y."/>
            <person name="Inoue T."/>
            <person name="Honda A."/>
            <person name="Hattori M."/>
            <person name="Murai T."/>
            <person name="Xavier J.R."/>
            <person name="Hirose N."/>
            <person name="Honda K."/>
        </authorList>
    </citation>
    <scope>NUCLEOTIDE SEQUENCE</scope>
    <source>
        <strain evidence="1">CE91-St55</strain>
    </source>
</reference>
<name>A0A413LT69_9FIRM</name>
<organism evidence="1 2">
    <name type="scientific">Hungatella hathewayi</name>
    <dbReference type="NCBI Taxonomy" id="154046"/>
    <lineage>
        <taxon>Bacteria</taxon>
        <taxon>Bacillati</taxon>
        <taxon>Bacillota</taxon>
        <taxon>Clostridia</taxon>
        <taxon>Lachnospirales</taxon>
        <taxon>Lachnospiraceae</taxon>
        <taxon>Hungatella</taxon>
    </lineage>
</organism>
<dbReference type="Pfam" id="PF07751">
    <property type="entry name" value="Abi_2"/>
    <property type="match status" value="1"/>
</dbReference>
<sequence>MPKPFMTYEQQIQKLRDKNLTITDVEEAKSILRHDGYYALITGYKDLFKNPSTKNYRDGTTLQDILALYQFDEQLRELTLRHLLHIERHIRSTLSYAFCDQFGEQQSAYLNPANYDNTKKKSNAINRLITKYLSPLLTKQTSYPFLEHNKKVHGNVPLWVMVNALSFGTLSKMYELSVSKIQYAVSRNFPAVNEKQLGQVLDVLTDYRNLCAHNERMFSHRCAKKDIPDFPLHKKLSIPVQGNYYLCGKRDYFAVVLAFRYLLPNSEFLRYKSQLSKLIEEAVTSNQQISRDVLLNIMGFPANWKKVTSYRKI</sequence>
<comment type="caution">
    <text evidence="1">The sequence shown here is derived from an EMBL/GenBank/DDBJ whole genome shotgun (WGS) entry which is preliminary data.</text>
</comment>
<protein>
    <submittedName>
        <fullName evidence="1">Abi family protein</fullName>
    </submittedName>
</protein>
<evidence type="ECO:0000313" key="2">
    <source>
        <dbReference type="Proteomes" id="UP001055091"/>
    </source>
</evidence>
<dbReference type="RefSeq" id="WP_006775741.1">
    <property type="nucleotide sequence ID" value="NZ_BQNJ01000002.1"/>
</dbReference>
<dbReference type="EMBL" id="BQNJ01000002">
    <property type="protein sequence ID" value="GKH02479.1"/>
    <property type="molecule type" value="Genomic_DNA"/>
</dbReference>
<proteinExistence type="predicted"/>